<keyword evidence="2" id="KW-0946">Virion</keyword>
<keyword evidence="6" id="KW-1185">Reference proteome</keyword>
<keyword evidence="2" id="KW-1227">Viral tail protein</keyword>
<proteinExistence type="predicted"/>
<dbReference type="InterPro" id="IPR030392">
    <property type="entry name" value="S74_ICA"/>
</dbReference>
<evidence type="ECO:0000313" key="6">
    <source>
        <dbReference type="Proteomes" id="UP000229313"/>
    </source>
</evidence>
<sequence length="426" mass="46088">MSISSYPFDGQAVSEGQYSYLFRELASHSGVADPVGLGGTSFYTYGDSSGMNVKVSPGFAIVRGHAVQSTATETITIAAASASTRYDRIALRLDPTANSITIAVVQGTSGGSVPALTQTDTGIYEFPLATVTVPVGAATISAGNVQGEREFLGNSVGAWTTATRPKSPRQGRLGFNNSTKTWEFWDGTKWSDLAPTITWTTIEGAPTTFPPAAHTHLWADITDKPATFPPSGHSHDWNSITSKPSTFPPSTHSHSWTSITSKPSTYPPSSHSHSQYLESGDTISWANGSKKPYSNTATDGTWYAVWVEGSGTFCRNTSARKFKENIRDFEIDPDTVLKMRPVIYDRKDQVDEETGEVRPGRKGEVGLIADEAHDLGLNWIVQYMDGEVDALRYDLLGVALLPVVQRQAKQISDLEARLARLEAKAS</sequence>
<comment type="subcellular location">
    <subcellularLocation>
        <location evidence="1">Virion</location>
    </subcellularLocation>
</comment>
<gene>
    <name evidence="5" type="ORF">SEA_DAUDAU_24</name>
</gene>
<feature type="domain" description="Peptidase S74" evidence="4">
    <location>
        <begin position="318"/>
        <end position="418"/>
    </location>
</feature>
<dbReference type="GO" id="GO:0098015">
    <property type="term" value="C:virus tail"/>
    <property type="evidence" value="ECO:0007669"/>
    <property type="project" value="UniProtKB-KW"/>
</dbReference>
<organism evidence="5 6">
    <name type="scientific">Streptomyces phage Daudau</name>
    <dbReference type="NCBI Taxonomy" id="2041206"/>
    <lineage>
        <taxon>Viruses</taxon>
        <taxon>Duplodnaviria</taxon>
        <taxon>Heunggongvirae</taxon>
        <taxon>Uroviricota</taxon>
        <taxon>Caudoviricetes</taxon>
        <taxon>Arquatrovirinae</taxon>
        <taxon>Caelumvirus</taxon>
        <taxon>Caelumvirus daudau</taxon>
    </lineage>
</organism>
<dbReference type="PROSITE" id="PS51688">
    <property type="entry name" value="ICA"/>
    <property type="match status" value="1"/>
</dbReference>
<reference evidence="6" key="1">
    <citation type="submission" date="2017-08" db="EMBL/GenBank/DDBJ databases">
        <authorList>
            <person name="de Groot N.N."/>
        </authorList>
    </citation>
    <scope>NUCLEOTIDE SEQUENCE [LARGE SCALE GENOMIC DNA]</scope>
</reference>
<feature type="region of interest" description="Disordered" evidence="3">
    <location>
        <begin position="251"/>
        <end position="275"/>
    </location>
</feature>
<dbReference type="EMBL" id="MF766045">
    <property type="protein sequence ID" value="ATI18725.1"/>
    <property type="molecule type" value="Genomic_DNA"/>
</dbReference>
<evidence type="ECO:0000256" key="2">
    <source>
        <dbReference type="ARBA" id="ARBA00022732"/>
    </source>
</evidence>
<dbReference type="Proteomes" id="UP000229313">
    <property type="component" value="Segment"/>
</dbReference>
<protein>
    <submittedName>
        <fullName evidence="5">Minor tail protein</fullName>
    </submittedName>
</protein>
<accession>A0A291LI15</accession>
<evidence type="ECO:0000259" key="4">
    <source>
        <dbReference type="PROSITE" id="PS51688"/>
    </source>
</evidence>
<feature type="compositionally biased region" description="Low complexity" evidence="3">
    <location>
        <begin position="251"/>
        <end position="274"/>
    </location>
</feature>
<name>A0A291LI15_9CAUD</name>
<evidence type="ECO:0000256" key="3">
    <source>
        <dbReference type="SAM" id="MobiDB-lite"/>
    </source>
</evidence>
<evidence type="ECO:0000313" key="5">
    <source>
        <dbReference type="EMBL" id="ATI18725.1"/>
    </source>
</evidence>
<evidence type="ECO:0000256" key="1">
    <source>
        <dbReference type="ARBA" id="ARBA00004328"/>
    </source>
</evidence>